<dbReference type="Gene3D" id="3.90.1150.10">
    <property type="entry name" value="Aspartate Aminotransferase, domain 1"/>
    <property type="match status" value="1"/>
</dbReference>
<evidence type="ECO:0000256" key="4">
    <source>
        <dbReference type="ARBA" id="ARBA00022679"/>
    </source>
</evidence>
<dbReference type="InterPro" id="IPR004632">
    <property type="entry name" value="4NH2But_aminotransferase_bac"/>
</dbReference>
<dbReference type="PIRSF" id="PIRSF000521">
    <property type="entry name" value="Transaminase_4ab_Lys_Orn"/>
    <property type="match status" value="1"/>
</dbReference>
<dbReference type="CDD" id="cd00610">
    <property type="entry name" value="OAT_like"/>
    <property type="match status" value="1"/>
</dbReference>
<evidence type="ECO:0000256" key="3">
    <source>
        <dbReference type="ARBA" id="ARBA00022576"/>
    </source>
</evidence>
<dbReference type="InterPro" id="IPR049704">
    <property type="entry name" value="Aminotrans_3_PPA_site"/>
</dbReference>
<evidence type="ECO:0000256" key="5">
    <source>
        <dbReference type="ARBA" id="ARBA00022898"/>
    </source>
</evidence>
<dbReference type="FunFam" id="3.40.640.10:FF:000013">
    <property type="entry name" value="4-aminobutyrate aminotransferase"/>
    <property type="match status" value="1"/>
</dbReference>
<proteinExistence type="inferred from homology"/>
<dbReference type="KEGG" id="pzh:CX676_10690"/>
<dbReference type="AlphaFoldDB" id="A0A2H5EZ54"/>
<name>A0A2H5EZ54_9RHOB</name>
<comment type="similarity">
    <text evidence="2 6">Belongs to the class-III pyridoxal-phosphate-dependent aminotransferase family.</text>
</comment>
<evidence type="ECO:0000256" key="2">
    <source>
        <dbReference type="ARBA" id="ARBA00008954"/>
    </source>
</evidence>
<dbReference type="PROSITE" id="PS00600">
    <property type="entry name" value="AA_TRANSFER_CLASS_3"/>
    <property type="match status" value="1"/>
</dbReference>
<keyword evidence="8" id="KW-1185">Reference proteome</keyword>
<evidence type="ECO:0000313" key="7">
    <source>
        <dbReference type="EMBL" id="AUH64570.1"/>
    </source>
</evidence>
<sequence length="422" mass="45441">MSTMTDRKNAAISRGVGMTTQIYADRAENAEIWDKAGNRYIDFAAGIAVVNTGHRHPKVMAAVRDQLDRFTHTCHQVVPYENYVELAERLNNLVPGDFPKKTIFATTGAEAVENAVKIARHYTGRPGIVAFAGGFHGRTFMGMALTGKVQPYKAGFGPMMNDVWHLPFPNPLHGVSEADALAALDRLFKADLEPGRVAAFIIEPVQGEGGFYEVPTSFVQKLREIADAYGILLIADEVQTGFARTGKLFAMEHHGVAADLTTMAKGLGGGLPISAVTGRAEVMDSPNPGGLGGTYAGNPLGVAAAHAVLDVIEEEGLNDRATRLGQRLKQRLAALRDEVPEIIDIRGPGFMNAVEFNVAGSDKPNPDLANRVREEALKRNLILLTCGVYGNVIRFLAPLTIPDAVFDEALDILEDSIKAARG</sequence>
<dbReference type="NCBIfam" id="TIGR00700">
    <property type="entry name" value="GABAtrnsam"/>
    <property type="match status" value="1"/>
</dbReference>
<gene>
    <name evidence="7" type="primary">gabT</name>
    <name evidence="7" type="ORF">CX676_10690</name>
</gene>
<organism evidence="7 8">
    <name type="scientific">Paracoccus zhejiangensis</name>
    <dbReference type="NCBI Taxonomy" id="1077935"/>
    <lineage>
        <taxon>Bacteria</taxon>
        <taxon>Pseudomonadati</taxon>
        <taxon>Pseudomonadota</taxon>
        <taxon>Alphaproteobacteria</taxon>
        <taxon>Rhodobacterales</taxon>
        <taxon>Paracoccaceae</taxon>
        <taxon>Paracoccus</taxon>
    </lineage>
</organism>
<dbReference type="InterPro" id="IPR015421">
    <property type="entry name" value="PyrdxlP-dep_Trfase_major"/>
</dbReference>
<protein>
    <submittedName>
        <fullName evidence="7">4-aminobutyrate--2-oxoglutarate transaminase</fullName>
    </submittedName>
</protein>
<keyword evidence="3" id="KW-0032">Aminotransferase</keyword>
<dbReference type="PANTHER" id="PTHR11986">
    <property type="entry name" value="AMINOTRANSFERASE CLASS III"/>
    <property type="match status" value="1"/>
</dbReference>
<dbReference type="SUPFAM" id="SSF53383">
    <property type="entry name" value="PLP-dependent transferases"/>
    <property type="match status" value="1"/>
</dbReference>
<dbReference type="Pfam" id="PF00202">
    <property type="entry name" value="Aminotran_3"/>
    <property type="match status" value="1"/>
</dbReference>
<evidence type="ECO:0000256" key="1">
    <source>
        <dbReference type="ARBA" id="ARBA00001933"/>
    </source>
</evidence>
<dbReference type="NCBIfam" id="NF005692">
    <property type="entry name" value="PRK07495.1"/>
    <property type="match status" value="1"/>
</dbReference>
<dbReference type="RefSeq" id="WP_101752599.1">
    <property type="nucleotide sequence ID" value="NZ_CP025430.1"/>
</dbReference>
<dbReference type="InterPro" id="IPR050103">
    <property type="entry name" value="Class-III_PLP-dep_AT"/>
</dbReference>
<dbReference type="InterPro" id="IPR005814">
    <property type="entry name" value="Aminotrans_3"/>
</dbReference>
<accession>A0A2H5EZ54</accession>
<dbReference type="GO" id="GO:0042802">
    <property type="term" value="F:identical protein binding"/>
    <property type="evidence" value="ECO:0007669"/>
    <property type="project" value="TreeGrafter"/>
</dbReference>
<dbReference type="GO" id="GO:0009448">
    <property type="term" value="P:gamma-aminobutyric acid metabolic process"/>
    <property type="evidence" value="ECO:0007669"/>
    <property type="project" value="InterPro"/>
</dbReference>
<evidence type="ECO:0000256" key="6">
    <source>
        <dbReference type="RuleBase" id="RU003560"/>
    </source>
</evidence>
<dbReference type="Proteomes" id="UP000234530">
    <property type="component" value="Chromosome"/>
</dbReference>
<dbReference type="Gene3D" id="3.40.640.10">
    <property type="entry name" value="Type I PLP-dependent aspartate aminotransferase-like (Major domain)"/>
    <property type="match status" value="1"/>
</dbReference>
<dbReference type="InterPro" id="IPR015422">
    <property type="entry name" value="PyrdxlP-dep_Trfase_small"/>
</dbReference>
<dbReference type="OrthoDB" id="9801834at2"/>
<dbReference type="GO" id="GO:0034386">
    <property type="term" value="F:4-aminobutyrate:2-oxoglutarate transaminase activity"/>
    <property type="evidence" value="ECO:0007669"/>
    <property type="project" value="InterPro"/>
</dbReference>
<comment type="cofactor">
    <cofactor evidence="1">
        <name>pyridoxal 5'-phosphate</name>
        <dbReference type="ChEBI" id="CHEBI:597326"/>
    </cofactor>
</comment>
<dbReference type="InterPro" id="IPR015424">
    <property type="entry name" value="PyrdxlP-dep_Trfase"/>
</dbReference>
<reference evidence="7 8" key="1">
    <citation type="journal article" date="2013" name="Antonie Van Leeuwenhoek">
        <title>Paracoccus zhejiangensis sp. nov., isolated from activated sludge in wastewater-treatment system.</title>
        <authorList>
            <person name="Wu Z.G."/>
            <person name="Zhang D.F."/>
            <person name="Liu Y.L."/>
            <person name="Wang F."/>
            <person name="Jiang X."/>
            <person name="Li C."/>
            <person name="Li S.P."/>
            <person name="Hong Q."/>
            <person name="Li W.J."/>
        </authorList>
    </citation>
    <scope>NUCLEOTIDE SEQUENCE [LARGE SCALE GENOMIC DNA]</scope>
    <source>
        <strain evidence="7 8">J6</strain>
    </source>
</reference>
<dbReference type="EMBL" id="CP025430">
    <property type="protein sequence ID" value="AUH64570.1"/>
    <property type="molecule type" value="Genomic_DNA"/>
</dbReference>
<evidence type="ECO:0000313" key="8">
    <source>
        <dbReference type="Proteomes" id="UP000234530"/>
    </source>
</evidence>
<keyword evidence="4" id="KW-0808">Transferase</keyword>
<keyword evidence="5 6" id="KW-0663">Pyridoxal phosphate</keyword>
<dbReference type="GO" id="GO:0030170">
    <property type="term" value="F:pyridoxal phosphate binding"/>
    <property type="evidence" value="ECO:0007669"/>
    <property type="project" value="InterPro"/>
</dbReference>